<organism evidence="1 2">
    <name type="scientific">Zalaria obscura</name>
    <dbReference type="NCBI Taxonomy" id="2024903"/>
    <lineage>
        <taxon>Eukaryota</taxon>
        <taxon>Fungi</taxon>
        <taxon>Dikarya</taxon>
        <taxon>Ascomycota</taxon>
        <taxon>Pezizomycotina</taxon>
        <taxon>Dothideomycetes</taxon>
        <taxon>Dothideomycetidae</taxon>
        <taxon>Dothideales</taxon>
        <taxon>Zalariaceae</taxon>
        <taxon>Zalaria</taxon>
    </lineage>
</organism>
<dbReference type="Proteomes" id="UP001320706">
    <property type="component" value="Unassembled WGS sequence"/>
</dbReference>
<proteinExistence type="predicted"/>
<reference evidence="1" key="1">
    <citation type="submission" date="2024-02" db="EMBL/GenBank/DDBJ databases">
        <title>Metagenome Assembled Genome of Zalaria obscura JY119.</title>
        <authorList>
            <person name="Vighnesh L."/>
            <person name="Jagadeeshwari U."/>
            <person name="Venkata Ramana C."/>
            <person name="Sasikala C."/>
        </authorList>
    </citation>
    <scope>NUCLEOTIDE SEQUENCE</scope>
    <source>
        <strain evidence="1">JY119</strain>
    </source>
</reference>
<comment type="caution">
    <text evidence="1">The sequence shown here is derived from an EMBL/GenBank/DDBJ whole genome shotgun (WGS) entry which is preliminary data.</text>
</comment>
<accession>A0ACC3SFZ4</accession>
<evidence type="ECO:0000313" key="1">
    <source>
        <dbReference type="EMBL" id="KAK8211567.1"/>
    </source>
</evidence>
<keyword evidence="2" id="KW-1185">Reference proteome</keyword>
<dbReference type="EMBL" id="JAMKPW020000013">
    <property type="protein sequence ID" value="KAK8211567.1"/>
    <property type="molecule type" value="Genomic_DNA"/>
</dbReference>
<sequence length="336" mass="36708">MLLHDLIGLSGLLFPLLAVATKGSTGCNSVHPPLVIPGEPSQAIRFLTAHGGKRSFNLHIPAAYQAKEPVPLILAFHGKNQAPTTFENETQLSNPAFNDEAIVAFPQGVKEQWTGDPAAPPLSQVNDLLYTSDLLDYLQATHCIDLDRIYAYGFSNGGGLVDLLACNANLAPRIAAFAATSAAVYQDKALKEPLFSLCPSRESPVPFLTFHGTSDPVIDYDGYRTSDGPSWPVQNRMQGWAERNGCPNGAENSTIQLFGGKVQKYSWTCDDFEDVVVHYRIEGFGHGVPTTTPLDNDGQRYGPTFFNATPIVMDFFRAWPLPEPLPELSQDTRDEL</sequence>
<evidence type="ECO:0000313" key="2">
    <source>
        <dbReference type="Proteomes" id="UP001320706"/>
    </source>
</evidence>
<gene>
    <name evidence="1" type="ORF">M8818_003222</name>
</gene>
<protein>
    <submittedName>
        <fullName evidence="1">Uncharacterized protein</fullName>
    </submittedName>
</protein>
<name>A0ACC3SFZ4_9PEZI</name>